<dbReference type="AlphaFoldDB" id="A0AAF0XB00"/>
<reference evidence="2" key="2">
    <citation type="submission" date="2022-03" db="EMBL/GenBank/DDBJ databases">
        <title>Draft title - Genomic analysis of global carrot germplasm unveils the trajectory of domestication and the origin of high carotenoid orange carrot.</title>
        <authorList>
            <person name="Iorizzo M."/>
            <person name="Ellison S."/>
            <person name="Senalik D."/>
            <person name="Macko-Podgorni A."/>
            <person name="Grzebelus D."/>
            <person name="Bostan H."/>
            <person name="Rolling W."/>
            <person name="Curaba J."/>
            <person name="Simon P."/>
        </authorList>
    </citation>
    <scope>NUCLEOTIDE SEQUENCE</scope>
    <source>
        <tissue evidence="2">Leaf</tissue>
    </source>
</reference>
<sequence length="55" mass="6038">MTLSSSQIYTRGDRESSLRNADSASRDILTKRRNSTGMSDLELTEVGIQNFALSG</sequence>
<protein>
    <submittedName>
        <fullName evidence="2">Uncharacterized protein</fullName>
    </submittedName>
</protein>
<dbReference type="EMBL" id="CP093348">
    <property type="protein sequence ID" value="WOH03624.1"/>
    <property type="molecule type" value="Genomic_DNA"/>
</dbReference>
<name>A0AAF0XB00_DAUCS</name>
<gene>
    <name evidence="2" type="ORF">DCAR_0623023</name>
</gene>
<organism evidence="2 3">
    <name type="scientific">Daucus carota subsp. sativus</name>
    <name type="common">Carrot</name>
    <dbReference type="NCBI Taxonomy" id="79200"/>
    <lineage>
        <taxon>Eukaryota</taxon>
        <taxon>Viridiplantae</taxon>
        <taxon>Streptophyta</taxon>
        <taxon>Embryophyta</taxon>
        <taxon>Tracheophyta</taxon>
        <taxon>Spermatophyta</taxon>
        <taxon>Magnoliopsida</taxon>
        <taxon>eudicotyledons</taxon>
        <taxon>Gunneridae</taxon>
        <taxon>Pentapetalae</taxon>
        <taxon>asterids</taxon>
        <taxon>campanulids</taxon>
        <taxon>Apiales</taxon>
        <taxon>Apiaceae</taxon>
        <taxon>Apioideae</taxon>
        <taxon>Scandiceae</taxon>
        <taxon>Daucinae</taxon>
        <taxon>Daucus</taxon>
        <taxon>Daucus sect. Daucus</taxon>
    </lineage>
</organism>
<proteinExistence type="predicted"/>
<feature type="region of interest" description="Disordered" evidence="1">
    <location>
        <begin position="1"/>
        <end position="36"/>
    </location>
</feature>
<evidence type="ECO:0000313" key="3">
    <source>
        <dbReference type="Proteomes" id="UP000077755"/>
    </source>
</evidence>
<evidence type="ECO:0000256" key="1">
    <source>
        <dbReference type="SAM" id="MobiDB-lite"/>
    </source>
</evidence>
<evidence type="ECO:0000313" key="2">
    <source>
        <dbReference type="EMBL" id="WOH03624.1"/>
    </source>
</evidence>
<reference evidence="2" key="1">
    <citation type="journal article" date="2016" name="Nat. Genet.">
        <title>A high-quality carrot genome assembly provides new insights into carotenoid accumulation and asterid genome evolution.</title>
        <authorList>
            <person name="Iorizzo M."/>
            <person name="Ellison S."/>
            <person name="Senalik D."/>
            <person name="Zeng P."/>
            <person name="Satapoomin P."/>
            <person name="Huang J."/>
            <person name="Bowman M."/>
            <person name="Iovene M."/>
            <person name="Sanseverino W."/>
            <person name="Cavagnaro P."/>
            <person name="Yildiz M."/>
            <person name="Macko-Podgorni A."/>
            <person name="Moranska E."/>
            <person name="Grzebelus E."/>
            <person name="Grzebelus D."/>
            <person name="Ashrafi H."/>
            <person name="Zheng Z."/>
            <person name="Cheng S."/>
            <person name="Spooner D."/>
            <person name="Van Deynze A."/>
            <person name="Simon P."/>
        </authorList>
    </citation>
    <scope>NUCLEOTIDE SEQUENCE</scope>
    <source>
        <tissue evidence="2">Leaf</tissue>
    </source>
</reference>
<accession>A0AAF0XB00</accession>
<keyword evidence="3" id="KW-1185">Reference proteome</keyword>
<dbReference type="Proteomes" id="UP000077755">
    <property type="component" value="Chromosome 6"/>
</dbReference>